<evidence type="ECO:0000313" key="6">
    <source>
        <dbReference type="Proteomes" id="UP001214628"/>
    </source>
</evidence>
<dbReference type="InterPro" id="IPR021622">
    <property type="entry name" value="Afadin/alpha-actinin-bd"/>
</dbReference>
<proteinExistence type="inferred from homology"/>
<evidence type="ECO:0000256" key="3">
    <source>
        <dbReference type="SAM" id="Coils"/>
    </source>
</evidence>
<gene>
    <name evidence="5" type="ORF">MPSI1_003007</name>
</gene>
<keyword evidence="2 3" id="KW-0175">Coiled coil</keyword>
<comment type="similarity">
    <text evidence="1">Belongs to the ADIP family.</text>
</comment>
<dbReference type="Proteomes" id="UP001214628">
    <property type="component" value="Chromosome 4"/>
</dbReference>
<sequence length="360" mass="41203">MELTFEELRDSFQSRGYHKQPLCLDGLPEKHKRVTLDIFRALVRERDELAEVQTRLLARNQELSRDVQTANRRIKDAEQKTQSVDSRVQTLSTRLRSADQALRDEQASHKLTREQLTRARKENQQIKAAAVQHRAVTDRNAERLRDKIASISMSNLKSLVPDIRIASPAFMAKAGSSSSEMITEQQLITAEHKNAALIETTHALKKLAVDAMTTLYEADSRLHKIVQVEVDHEKSTAHARGHDTDSLLSTTRLFPPLRPLVTQDTEETHPARQRLTALSRAIQDHVAQLSQWAAMNRVRWGKSGDTAWDNHTEIDQELEEVEDQLQSIQRESNADQVIDHQADKPLERTDEFKRRRTSNV</sequence>
<dbReference type="EMBL" id="CP118378">
    <property type="protein sequence ID" value="WFD44340.1"/>
    <property type="molecule type" value="Genomic_DNA"/>
</dbReference>
<protein>
    <submittedName>
        <fullName evidence="5">Uncharacterized protein</fullName>
    </submittedName>
</protein>
<feature type="compositionally biased region" description="Basic and acidic residues" evidence="4">
    <location>
        <begin position="337"/>
        <end position="353"/>
    </location>
</feature>
<feature type="coiled-coil region" evidence="3">
    <location>
        <begin position="53"/>
        <end position="129"/>
    </location>
</feature>
<evidence type="ECO:0000256" key="1">
    <source>
        <dbReference type="ARBA" id="ARBA00009291"/>
    </source>
</evidence>
<name>A0AAF0JF75_9BASI</name>
<accession>A0AAF0JF75</accession>
<evidence type="ECO:0000256" key="2">
    <source>
        <dbReference type="ARBA" id="ARBA00023054"/>
    </source>
</evidence>
<evidence type="ECO:0000256" key="4">
    <source>
        <dbReference type="SAM" id="MobiDB-lite"/>
    </source>
</evidence>
<keyword evidence="6" id="KW-1185">Reference proteome</keyword>
<feature type="region of interest" description="Disordered" evidence="4">
    <location>
        <begin position="328"/>
        <end position="360"/>
    </location>
</feature>
<dbReference type="Pfam" id="PF11559">
    <property type="entry name" value="ADIP"/>
    <property type="match status" value="1"/>
</dbReference>
<organism evidence="5 6">
    <name type="scientific">Malassezia psittaci</name>
    <dbReference type="NCBI Taxonomy" id="1821823"/>
    <lineage>
        <taxon>Eukaryota</taxon>
        <taxon>Fungi</taxon>
        <taxon>Dikarya</taxon>
        <taxon>Basidiomycota</taxon>
        <taxon>Ustilaginomycotina</taxon>
        <taxon>Malasseziomycetes</taxon>
        <taxon>Malasseziales</taxon>
        <taxon>Malasseziaceae</taxon>
        <taxon>Malassezia</taxon>
    </lineage>
</organism>
<evidence type="ECO:0000313" key="5">
    <source>
        <dbReference type="EMBL" id="WFD44340.1"/>
    </source>
</evidence>
<dbReference type="AlphaFoldDB" id="A0AAF0JF75"/>
<reference evidence="5" key="1">
    <citation type="submission" date="2023-02" db="EMBL/GenBank/DDBJ databases">
        <title>Mating type loci evolution in Malassezia.</title>
        <authorList>
            <person name="Coelho M.A."/>
        </authorList>
    </citation>
    <scope>NUCLEOTIDE SEQUENCE</scope>
    <source>
        <strain evidence="5">CBS 14136</strain>
    </source>
</reference>